<comment type="caution">
    <text evidence="4">The sequence shown here is derived from an EMBL/GenBank/DDBJ whole genome shotgun (WGS) entry which is preliminary data.</text>
</comment>
<keyword evidence="5" id="KW-1185">Reference proteome</keyword>
<evidence type="ECO:0000256" key="1">
    <source>
        <dbReference type="SAM" id="MobiDB-lite"/>
    </source>
</evidence>
<sequence length="399" mass="44728">MLMRFLVSILLFTVSCQTTSACICTRQQHAGNSAIELIVSPVNPVDGENVCFCCYSKITRTVRTVYFYRNGDRVCEVKDSGPVNWEDGNFTCKRVNGTLTVFEVNPTEFNISGITCQNEPNVRRREKASVQGLPHIKEQKWKDFRNRTVENTTTYNLTSFSNSTKFNNLTTFKISTSTVKDSNWVIPVHVSLASFGLIIVAQIILVVLLILVKKIIHSLKLKRYKRTSIQRIDNELMNTTLQISSSMESHIYESIADLAVTPGIKQPCTSPGTRARSDSPVVADLPKVTNLGIPYKSNPVSQRHDTENENESSPFLQNNCQDNHHKSYMNITTLVTYKFPPESDLSGNDCPQINACLRKSSKNCVRNPILNDDYLTPIHLSNSNVSVSSLKIASNPDHS</sequence>
<feature type="chain" id="PRO_5043054063" evidence="3">
    <location>
        <begin position="22"/>
        <end position="399"/>
    </location>
</feature>
<evidence type="ECO:0000256" key="3">
    <source>
        <dbReference type="SAM" id="SignalP"/>
    </source>
</evidence>
<keyword evidence="3" id="KW-0732">Signal</keyword>
<dbReference type="PROSITE" id="PS51257">
    <property type="entry name" value="PROKAR_LIPOPROTEIN"/>
    <property type="match status" value="1"/>
</dbReference>
<feature type="compositionally biased region" description="Polar residues" evidence="1">
    <location>
        <begin position="311"/>
        <end position="321"/>
    </location>
</feature>
<feature type="region of interest" description="Disordered" evidence="1">
    <location>
        <begin position="294"/>
        <end position="321"/>
    </location>
</feature>
<organism evidence="4 5">
    <name type="scientific">Patella caerulea</name>
    <name type="common">Rayed Mediterranean limpet</name>
    <dbReference type="NCBI Taxonomy" id="87958"/>
    <lineage>
        <taxon>Eukaryota</taxon>
        <taxon>Metazoa</taxon>
        <taxon>Spiralia</taxon>
        <taxon>Lophotrochozoa</taxon>
        <taxon>Mollusca</taxon>
        <taxon>Gastropoda</taxon>
        <taxon>Patellogastropoda</taxon>
        <taxon>Patelloidea</taxon>
        <taxon>Patellidae</taxon>
        <taxon>Patella</taxon>
    </lineage>
</organism>
<feature type="signal peptide" evidence="3">
    <location>
        <begin position="1"/>
        <end position="21"/>
    </location>
</feature>
<dbReference type="Proteomes" id="UP001347796">
    <property type="component" value="Unassembled WGS sequence"/>
</dbReference>
<evidence type="ECO:0000313" key="4">
    <source>
        <dbReference type="EMBL" id="KAK6167885.1"/>
    </source>
</evidence>
<dbReference type="AlphaFoldDB" id="A0AAN8J4D2"/>
<protein>
    <submittedName>
        <fullName evidence="4">Uncharacterized protein</fullName>
    </submittedName>
</protein>
<keyword evidence="2" id="KW-1133">Transmembrane helix</keyword>
<keyword evidence="2" id="KW-0812">Transmembrane</keyword>
<reference evidence="4 5" key="1">
    <citation type="submission" date="2024-01" db="EMBL/GenBank/DDBJ databases">
        <title>The genome of the rayed Mediterranean limpet Patella caerulea (Linnaeus, 1758).</title>
        <authorList>
            <person name="Anh-Thu Weber A."/>
            <person name="Halstead-Nussloch G."/>
        </authorList>
    </citation>
    <scope>NUCLEOTIDE SEQUENCE [LARGE SCALE GENOMIC DNA]</scope>
    <source>
        <strain evidence="4">AATW-2023a</strain>
        <tissue evidence="4">Whole specimen</tissue>
    </source>
</reference>
<name>A0AAN8J4D2_PATCE</name>
<gene>
    <name evidence="4" type="ORF">SNE40_021814</name>
</gene>
<evidence type="ECO:0000256" key="2">
    <source>
        <dbReference type="SAM" id="Phobius"/>
    </source>
</evidence>
<feature type="transmembrane region" description="Helical" evidence="2">
    <location>
        <begin position="184"/>
        <end position="212"/>
    </location>
</feature>
<evidence type="ECO:0000313" key="5">
    <source>
        <dbReference type="Proteomes" id="UP001347796"/>
    </source>
</evidence>
<keyword evidence="2" id="KW-0472">Membrane</keyword>
<proteinExistence type="predicted"/>
<dbReference type="EMBL" id="JAZGQO010000018">
    <property type="protein sequence ID" value="KAK6167885.1"/>
    <property type="molecule type" value="Genomic_DNA"/>
</dbReference>
<accession>A0AAN8J4D2</accession>